<feature type="region of interest" description="Disordered" evidence="1">
    <location>
        <begin position="1"/>
        <end position="89"/>
    </location>
</feature>
<organism evidence="2 3">
    <name type="scientific">Xylaria arbuscula</name>
    <dbReference type="NCBI Taxonomy" id="114810"/>
    <lineage>
        <taxon>Eukaryota</taxon>
        <taxon>Fungi</taxon>
        <taxon>Dikarya</taxon>
        <taxon>Ascomycota</taxon>
        <taxon>Pezizomycotina</taxon>
        <taxon>Sordariomycetes</taxon>
        <taxon>Xylariomycetidae</taxon>
        <taxon>Xylariales</taxon>
        <taxon>Xylariaceae</taxon>
        <taxon>Xylaria</taxon>
    </lineage>
</organism>
<feature type="compositionally biased region" description="Polar residues" evidence="1">
    <location>
        <begin position="34"/>
        <end position="54"/>
    </location>
</feature>
<dbReference type="VEuPathDB" id="FungiDB:F4678DRAFT_323375"/>
<keyword evidence="3" id="KW-1185">Reference proteome</keyword>
<gene>
    <name evidence="2" type="ORF">NPX13_g2690</name>
</gene>
<evidence type="ECO:0000256" key="1">
    <source>
        <dbReference type="SAM" id="MobiDB-lite"/>
    </source>
</evidence>
<name>A0A9W8NJA3_9PEZI</name>
<sequence>MSSISNQDAHQGGELNDMAKDGTKIPGDAGKMNTIPSKAAPSQANNDLGNTSLATAADNPVGADNEAISATGHSIPSSAFQKPGGRGGK</sequence>
<protein>
    <submittedName>
        <fullName evidence="2">Uncharacterized protein</fullName>
    </submittedName>
</protein>
<comment type="caution">
    <text evidence="2">The sequence shown here is derived from an EMBL/GenBank/DDBJ whole genome shotgun (WGS) entry which is preliminary data.</text>
</comment>
<evidence type="ECO:0000313" key="2">
    <source>
        <dbReference type="EMBL" id="KAJ3577874.1"/>
    </source>
</evidence>
<proteinExistence type="predicted"/>
<evidence type="ECO:0000313" key="3">
    <source>
        <dbReference type="Proteomes" id="UP001148614"/>
    </source>
</evidence>
<dbReference type="EMBL" id="JANPWZ010000296">
    <property type="protein sequence ID" value="KAJ3577874.1"/>
    <property type="molecule type" value="Genomic_DNA"/>
</dbReference>
<dbReference type="Proteomes" id="UP001148614">
    <property type="component" value="Unassembled WGS sequence"/>
</dbReference>
<feature type="compositionally biased region" description="Polar residues" evidence="1">
    <location>
        <begin position="71"/>
        <end position="80"/>
    </location>
</feature>
<reference evidence="2" key="1">
    <citation type="submission" date="2022-07" db="EMBL/GenBank/DDBJ databases">
        <title>Genome Sequence of Xylaria arbuscula.</title>
        <authorList>
            <person name="Buettner E."/>
        </authorList>
    </citation>
    <scope>NUCLEOTIDE SEQUENCE</scope>
    <source>
        <strain evidence="2">VT107</strain>
    </source>
</reference>
<dbReference type="AlphaFoldDB" id="A0A9W8NJA3"/>
<accession>A0A9W8NJA3</accession>